<evidence type="ECO:0000313" key="2">
    <source>
        <dbReference type="EMBL" id="KCV70397.1"/>
    </source>
</evidence>
<dbReference type="RefSeq" id="XP_009494913.1">
    <property type="nucleotide sequence ID" value="XM_009496638.1"/>
</dbReference>
<dbReference type="CDD" id="cd03193">
    <property type="entry name" value="GST_C_Metaxin"/>
    <property type="match status" value="1"/>
</dbReference>
<dbReference type="AlphaFoldDB" id="A0A058ZA39"/>
<dbReference type="PANTHER" id="PTHR12289">
    <property type="entry name" value="METAXIN RELATED"/>
    <property type="match status" value="1"/>
</dbReference>
<evidence type="ECO:0000313" key="3">
    <source>
        <dbReference type="Proteomes" id="UP000030693"/>
    </source>
</evidence>
<dbReference type="EMBL" id="KB932204">
    <property type="protein sequence ID" value="KCV70397.1"/>
    <property type="molecule type" value="Genomic_DNA"/>
</dbReference>
<proteinExistence type="predicted"/>
<dbReference type="InterPro" id="IPR033468">
    <property type="entry name" value="Metaxin_GST"/>
</dbReference>
<protein>
    <recommendedName>
        <fullName evidence="1">Metaxin glutathione S-transferase domain-containing protein</fullName>
    </recommendedName>
</protein>
<dbReference type="eggNOG" id="KOG4244">
    <property type="taxonomic scope" value="Eukaryota"/>
</dbReference>
<dbReference type="InterPro" id="IPR050931">
    <property type="entry name" value="Mito_Protein_Transport_Metaxin"/>
</dbReference>
<dbReference type="GeneID" id="20527458"/>
<gene>
    <name evidence="2" type="ORF">H696_02733</name>
</gene>
<organism evidence="2">
    <name type="scientific">Fonticula alba</name>
    <name type="common">Slime mold</name>
    <dbReference type="NCBI Taxonomy" id="691883"/>
    <lineage>
        <taxon>Eukaryota</taxon>
        <taxon>Rotosphaerida</taxon>
        <taxon>Fonticulaceae</taxon>
        <taxon>Fonticula</taxon>
    </lineage>
</organism>
<name>A0A058ZA39_FONAL</name>
<reference evidence="2" key="1">
    <citation type="submission" date="2013-04" db="EMBL/GenBank/DDBJ databases">
        <title>The Genome Sequence of Fonticula alba ATCC 38817.</title>
        <authorList>
            <consortium name="The Broad Institute Genomics Platform"/>
            <person name="Russ C."/>
            <person name="Cuomo C."/>
            <person name="Burger G."/>
            <person name="Gray M.W."/>
            <person name="Holland P.W.H."/>
            <person name="King N."/>
            <person name="Lang F.B.F."/>
            <person name="Roger A.J."/>
            <person name="Ruiz-Trillo I."/>
            <person name="Brown M."/>
            <person name="Walker B."/>
            <person name="Young S."/>
            <person name="Zeng Q."/>
            <person name="Gargeya S."/>
            <person name="Fitzgerald M."/>
            <person name="Haas B."/>
            <person name="Abouelleil A."/>
            <person name="Allen A.W."/>
            <person name="Alvarado L."/>
            <person name="Arachchi H.M."/>
            <person name="Berlin A.M."/>
            <person name="Chapman S.B."/>
            <person name="Gainer-Dewar J."/>
            <person name="Goldberg J."/>
            <person name="Griggs A."/>
            <person name="Gujja S."/>
            <person name="Hansen M."/>
            <person name="Howarth C."/>
            <person name="Imamovic A."/>
            <person name="Ireland A."/>
            <person name="Larimer J."/>
            <person name="McCowan C."/>
            <person name="Murphy C."/>
            <person name="Pearson M."/>
            <person name="Poon T.W."/>
            <person name="Priest M."/>
            <person name="Roberts A."/>
            <person name="Saif S."/>
            <person name="Shea T."/>
            <person name="Sisk P."/>
            <person name="Sykes S."/>
            <person name="Wortman J."/>
            <person name="Nusbaum C."/>
            <person name="Birren B."/>
        </authorList>
    </citation>
    <scope>NUCLEOTIDE SEQUENCE [LARGE SCALE GENOMIC DNA]</scope>
    <source>
        <strain evidence="2">ATCC 38817</strain>
    </source>
</reference>
<keyword evidence="3" id="KW-1185">Reference proteome</keyword>
<accession>A0A058ZA39</accession>
<evidence type="ECO:0000259" key="1">
    <source>
        <dbReference type="Pfam" id="PF17171"/>
    </source>
</evidence>
<dbReference type="Pfam" id="PF17171">
    <property type="entry name" value="GST_C_6"/>
    <property type="match status" value="1"/>
</dbReference>
<dbReference type="Proteomes" id="UP000030693">
    <property type="component" value="Unassembled WGS sequence"/>
</dbReference>
<dbReference type="PANTHER" id="PTHR12289:SF41">
    <property type="entry name" value="FAILED AXON CONNECTIONS-RELATED"/>
    <property type="match status" value="1"/>
</dbReference>
<feature type="domain" description="Metaxin glutathione S-transferase" evidence="1">
    <location>
        <begin position="155"/>
        <end position="203"/>
    </location>
</feature>
<dbReference type="OMA" id="WDESLEM"/>
<dbReference type="OrthoDB" id="5809458at2759"/>
<sequence length="235" mass="26265">MFAPSLTPGSMILETYLRMVGVPYRTVPVQDIDSKGHDAYVMQNGIRISSSAPFLSHALRGVTNAVDLDLGLDDAAMSTSFFIDQCLRGKLIHIFSYYQWVRQPELAGLHLVGWPEPFGTILAKMRVNLKLGPRLASLGIASSSEDEIKQVCRVVCQSLSSILGDKKFFLHPSRPTSADAVVFGTLAPIFFGPFDSPIREYMLFQPSIMNLHVYLLRIRDMYWPDWNECCRASSG</sequence>
<dbReference type="GO" id="GO:0005737">
    <property type="term" value="C:cytoplasm"/>
    <property type="evidence" value="ECO:0007669"/>
    <property type="project" value="TreeGrafter"/>
</dbReference>